<dbReference type="GO" id="GO:0004714">
    <property type="term" value="F:transmembrane receptor protein tyrosine kinase activity"/>
    <property type="evidence" value="ECO:0007669"/>
    <property type="project" value="InterPro"/>
</dbReference>
<gene>
    <name evidence="12" type="ORF">GOBAR_AA12850</name>
</gene>
<keyword evidence="9" id="KW-0472">Membrane</keyword>
<sequence>MSEVVTQFKPACALGFTPADNYLIDCGSLTNTTLGDRVFMADNLASKLLSASGNIVGNTSKAVTSSDDSPLYQTVRIFTGVSKYTFPISQRGRHWIRLYFYPFVHASYNMSMAKFDVSTENHVLLSSFSVQSLVVKEFSVNVTTNSLAITFSPSENSFAFVNALEVVSVPDQLIPDSAGLVESSTGFQGSQGCGHPVSANIGLRVGVRKLWLLWL</sequence>
<evidence type="ECO:0000259" key="11">
    <source>
        <dbReference type="Pfam" id="PF12819"/>
    </source>
</evidence>
<evidence type="ECO:0000256" key="3">
    <source>
        <dbReference type="ARBA" id="ARBA00022679"/>
    </source>
</evidence>
<organism evidence="12 13">
    <name type="scientific">Gossypium barbadense</name>
    <name type="common">Sea Island cotton</name>
    <name type="synonym">Hibiscus barbadensis</name>
    <dbReference type="NCBI Taxonomy" id="3634"/>
    <lineage>
        <taxon>Eukaryota</taxon>
        <taxon>Viridiplantae</taxon>
        <taxon>Streptophyta</taxon>
        <taxon>Embryophyta</taxon>
        <taxon>Tracheophyta</taxon>
        <taxon>Spermatophyta</taxon>
        <taxon>Magnoliopsida</taxon>
        <taxon>eudicotyledons</taxon>
        <taxon>Gunneridae</taxon>
        <taxon>Pentapetalae</taxon>
        <taxon>rosids</taxon>
        <taxon>malvids</taxon>
        <taxon>Malvales</taxon>
        <taxon>Malvaceae</taxon>
        <taxon>Malvoideae</taxon>
        <taxon>Gossypium</taxon>
    </lineage>
</organism>
<keyword evidence="2" id="KW-0723">Serine/threonine-protein kinase</keyword>
<evidence type="ECO:0000256" key="9">
    <source>
        <dbReference type="ARBA" id="ARBA00023136"/>
    </source>
</evidence>
<evidence type="ECO:0000256" key="7">
    <source>
        <dbReference type="ARBA" id="ARBA00022840"/>
    </source>
</evidence>
<dbReference type="InterPro" id="IPR045272">
    <property type="entry name" value="ANXUR1/2-like"/>
</dbReference>
<evidence type="ECO:0000256" key="10">
    <source>
        <dbReference type="ARBA" id="ARBA00023180"/>
    </source>
</evidence>
<dbReference type="GO" id="GO:0005524">
    <property type="term" value="F:ATP binding"/>
    <property type="evidence" value="ECO:0007669"/>
    <property type="project" value="UniProtKB-KW"/>
</dbReference>
<keyword evidence="2" id="KW-0418">Kinase</keyword>
<proteinExistence type="predicted"/>
<keyword evidence="5" id="KW-0732">Signal</keyword>
<protein>
    <recommendedName>
        <fullName evidence="11">Malectin-like domain-containing protein</fullName>
    </recommendedName>
</protein>
<keyword evidence="8" id="KW-1133">Transmembrane helix</keyword>
<evidence type="ECO:0000256" key="5">
    <source>
        <dbReference type="ARBA" id="ARBA00022729"/>
    </source>
</evidence>
<keyword evidence="3" id="KW-0808">Transferase</keyword>
<keyword evidence="10" id="KW-0325">Glycoprotein</keyword>
<dbReference type="GO" id="GO:0004674">
    <property type="term" value="F:protein serine/threonine kinase activity"/>
    <property type="evidence" value="ECO:0007669"/>
    <property type="project" value="UniProtKB-KW"/>
</dbReference>
<evidence type="ECO:0000256" key="2">
    <source>
        <dbReference type="ARBA" id="ARBA00022527"/>
    </source>
</evidence>
<dbReference type="EMBL" id="KZ664099">
    <property type="protein sequence ID" value="PPS07802.1"/>
    <property type="molecule type" value="Genomic_DNA"/>
</dbReference>
<dbReference type="Gene3D" id="2.60.120.430">
    <property type="entry name" value="Galactose-binding lectin"/>
    <property type="match status" value="1"/>
</dbReference>
<reference evidence="12 13" key="1">
    <citation type="submission" date="2015-01" db="EMBL/GenBank/DDBJ databases">
        <title>Genome of allotetraploid Gossypium barbadense reveals genomic plasticity and fiber elongation in cotton evolution.</title>
        <authorList>
            <person name="Chen X."/>
            <person name="Liu X."/>
            <person name="Zhao B."/>
            <person name="Zheng H."/>
            <person name="Hu Y."/>
            <person name="Lu G."/>
            <person name="Yang C."/>
            <person name="Chen J."/>
            <person name="Shan C."/>
            <person name="Zhang L."/>
            <person name="Zhou Y."/>
            <person name="Wang L."/>
            <person name="Guo W."/>
            <person name="Bai Y."/>
            <person name="Ruan J."/>
            <person name="Shangguan X."/>
            <person name="Mao Y."/>
            <person name="Jiang J."/>
            <person name="Zhu Y."/>
            <person name="Lei J."/>
            <person name="Kang H."/>
            <person name="Chen S."/>
            <person name="He X."/>
            <person name="Wang R."/>
            <person name="Wang Y."/>
            <person name="Chen J."/>
            <person name="Wang L."/>
            <person name="Yu S."/>
            <person name="Wang B."/>
            <person name="Wei J."/>
            <person name="Song S."/>
            <person name="Lu X."/>
            <person name="Gao Z."/>
            <person name="Gu W."/>
            <person name="Deng X."/>
            <person name="Ma D."/>
            <person name="Wang S."/>
            <person name="Liang W."/>
            <person name="Fang L."/>
            <person name="Cai C."/>
            <person name="Zhu X."/>
            <person name="Zhou B."/>
            <person name="Zhang Y."/>
            <person name="Chen Z."/>
            <person name="Xu S."/>
            <person name="Zhu R."/>
            <person name="Wang S."/>
            <person name="Zhang T."/>
            <person name="Zhao G."/>
        </authorList>
    </citation>
    <scope>NUCLEOTIDE SEQUENCE [LARGE SCALE GENOMIC DNA]</scope>
    <source>
        <strain evidence="13">cv. Xinhai21</strain>
        <tissue evidence="12">Leaf</tissue>
    </source>
</reference>
<dbReference type="FunFam" id="2.60.120.430:FF:000005">
    <property type="entry name" value="Putative receptor-like protein kinase"/>
    <property type="match status" value="1"/>
</dbReference>
<feature type="domain" description="Malectin-like" evidence="11">
    <location>
        <begin position="24"/>
        <end position="174"/>
    </location>
</feature>
<dbReference type="InterPro" id="IPR024788">
    <property type="entry name" value="Malectin-like_Carb-bd_dom"/>
</dbReference>
<dbReference type="AlphaFoldDB" id="A0A2P5XWS6"/>
<evidence type="ECO:0000256" key="8">
    <source>
        <dbReference type="ARBA" id="ARBA00022989"/>
    </source>
</evidence>
<comment type="subcellular location">
    <subcellularLocation>
        <location evidence="1">Membrane</location>
        <topology evidence="1">Single-pass type I membrane protein</topology>
    </subcellularLocation>
</comment>
<name>A0A2P5XWS6_GOSBA</name>
<accession>A0A2P5XWS6</accession>
<evidence type="ECO:0000313" key="13">
    <source>
        <dbReference type="Proteomes" id="UP000239757"/>
    </source>
</evidence>
<evidence type="ECO:0000313" key="12">
    <source>
        <dbReference type="EMBL" id="PPS07802.1"/>
    </source>
</evidence>
<dbReference type="PANTHER" id="PTHR34590">
    <property type="entry name" value="OS03G0124300 PROTEIN-RELATED"/>
    <property type="match status" value="1"/>
</dbReference>
<evidence type="ECO:0000256" key="6">
    <source>
        <dbReference type="ARBA" id="ARBA00022741"/>
    </source>
</evidence>
<evidence type="ECO:0000256" key="1">
    <source>
        <dbReference type="ARBA" id="ARBA00004479"/>
    </source>
</evidence>
<keyword evidence="6" id="KW-0547">Nucleotide-binding</keyword>
<dbReference type="GO" id="GO:0016020">
    <property type="term" value="C:membrane"/>
    <property type="evidence" value="ECO:0007669"/>
    <property type="project" value="UniProtKB-SubCell"/>
</dbReference>
<keyword evidence="4" id="KW-0812">Transmembrane</keyword>
<dbReference type="Pfam" id="PF12819">
    <property type="entry name" value="Malectin_like"/>
    <property type="match status" value="1"/>
</dbReference>
<dbReference type="Proteomes" id="UP000239757">
    <property type="component" value="Unassembled WGS sequence"/>
</dbReference>
<dbReference type="PANTHER" id="PTHR34590:SF10">
    <property type="entry name" value="RECEPTOR-LIKE PROTEIN KINASE HERK 1"/>
    <property type="match status" value="1"/>
</dbReference>
<keyword evidence="7" id="KW-0067">ATP-binding</keyword>
<evidence type="ECO:0000256" key="4">
    <source>
        <dbReference type="ARBA" id="ARBA00022692"/>
    </source>
</evidence>
<dbReference type="OrthoDB" id="1938281at2759"/>